<reference evidence="11 12" key="1">
    <citation type="submission" date="2018-11" db="EMBL/GenBank/DDBJ databases">
        <title>Genomic Encyclopedia of Type Strains, Phase IV (KMG-IV): sequencing the most valuable type-strain genomes for metagenomic binning, comparative biology and taxonomic classification.</title>
        <authorList>
            <person name="Goeker M."/>
        </authorList>
    </citation>
    <scope>NUCLEOTIDE SEQUENCE [LARGE SCALE GENOMIC DNA]</scope>
    <source>
        <strain evidence="11 12">DSM 18090</strain>
    </source>
</reference>
<evidence type="ECO:0000256" key="4">
    <source>
        <dbReference type="ARBA" id="ARBA00022475"/>
    </source>
</evidence>
<keyword evidence="11" id="KW-0969">Cilium</keyword>
<dbReference type="GO" id="GO:0005886">
    <property type="term" value="C:plasma membrane"/>
    <property type="evidence" value="ECO:0007669"/>
    <property type="project" value="UniProtKB-SubCell"/>
</dbReference>
<evidence type="ECO:0000256" key="2">
    <source>
        <dbReference type="ARBA" id="ARBA00009772"/>
    </source>
</evidence>
<comment type="function">
    <text evidence="1 10">Role in flagellar biosynthesis.</text>
</comment>
<dbReference type="RefSeq" id="WP_124220016.1">
    <property type="nucleotide sequence ID" value="NZ_RKRF01000007.1"/>
</dbReference>
<evidence type="ECO:0000256" key="7">
    <source>
        <dbReference type="ARBA" id="ARBA00023136"/>
    </source>
</evidence>
<dbReference type="Pfam" id="PF01311">
    <property type="entry name" value="Bac_export_1"/>
    <property type="match status" value="1"/>
</dbReference>
<organism evidence="11 12">
    <name type="scientific">Aquisalibacillus elongatus</name>
    <dbReference type="NCBI Taxonomy" id="485577"/>
    <lineage>
        <taxon>Bacteria</taxon>
        <taxon>Bacillati</taxon>
        <taxon>Bacillota</taxon>
        <taxon>Bacilli</taxon>
        <taxon>Bacillales</taxon>
        <taxon>Bacillaceae</taxon>
        <taxon>Aquisalibacillus</taxon>
    </lineage>
</organism>
<comment type="similarity">
    <text evidence="2 10">Belongs to the FliR/MopE/SpaR family.</text>
</comment>
<evidence type="ECO:0000313" key="12">
    <source>
        <dbReference type="Proteomes" id="UP000276443"/>
    </source>
</evidence>
<evidence type="ECO:0000256" key="8">
    <source>
        <dbReference type="ARBA" id="ARBA00023143"/>
    </source>
</evidence>
<keyword evidence="6 10" id="KW-1133">Transmembrane helix</keyword>
<dbReference type="InterPro" id="IPR006303">
    <property type="entry name" value="FliR"/>
</dbReference>
<feature type="transmembrane region" description="Helical" evidence="10">
    <location>
        <begin position="178"/>
        <end position="202"/>
    </location>
</feature>
<keyword evidence="4 10" id="KW-1003">Cell membrane</keyword>
<dbReference type="GO" id="GO:0009425">
    <property type="term" value="C:bacterial-type flagellum basal body"/>
    <property type="evidence" value="ECO:0007669"/>
    <property type="project" value="UniProtKB-SubCell"/>
</dbReference>
<comment type="caution">
    <text evidence="11">The sequence shown here is derived from an EMBL/GenBank/DDBJ whole genome shotgun (WGS) entry which is preliminary data.</text>
</comment>
<evidence type="ECO:0000256" key="3">
    <source>
        <dbReference type="ARBA" id="ARBA00021717"/>
    </source>
</evidence>
<dbReference type="PRINTS" id="PR00953">
    <property type="entry name" value="TYPE3IMRPROT"/>
</dbReference>
<dbReference type="PANTHER" id="PTHR30065">
    <property type="entry name" value="FLAGELLAR BIOSYNTHETIC PROTEIN FLIR"/>
    <property type="match status" value="1"/>
</dbReference>
<sequence length="259" mass="29026">MIETIDLARLPGILLIFARLAGFFMMVPFFSHRSIPMSHRITFVVVLTWVMFFAVEIPVLVFDGFFIILLIKEVTIGLFLGLLAYLIIAAVQIAGGFIDFQMGFAIANIVDPQTGVQSPIIGQYFYIFTLLLLVTTNAHHLLLDGIYYSYEFIGMADLINISSEAFPEFIINTFAQMFVIAFQMSIPIVGMLFLVDIALGMIARTVPQVNVFVVGLPLKIGVSFAVILIFFSFFIMLLTNLFEFMIISMRDLMRILGGA</sequence>
<feature type="transmembrane region" description="Helical" evidence="10">
    <location>
        <begin position="222"/>
        <end position="246"/>
    </location>
</feature>
<feature type="transmembrane region" description="Helical" evidence="10">
    <location>
        <begin position="12"/>
        <end position="31"/>
    </location>
</feature>
<accession>A0A3N5CFA0</accession>
<proteinExistence type="inferred from homology"/>
<feature type="transmembrane region" description="Helical" evidence="10">
    <location>
        <begin position="121"/>
        <end position="141"/>
    </location>
</feature>
<gene>
    <name evidence="11" type="ORF">EDC24_0867</name>
</gene>
<feature type="transmembrane region" description="Helical" evidence="10">
    <location>
        <begin position="43"/>
        <end position="71"/>
    </location>
</feature>
<evidence type="ECO:0000256" key="9">
    <source>
        <dbReference type="NCBIfam" id="TIGR01400"/>
    </source>
</evidence>
<keyword evidence="11" id="KW-0966">Cell projection</keyword>
<dbReference type="PANTHER" id="PTHR30065:SF1">
    <property type="entry name" value="SURFACE PRESENTATION OF ANTIGENS PROTEIN SPAR"/>
    <property type="match status" value="1"/>
</dbReference>
<keyword evidence="12" id="KW-1185">Reference proteome</keyword>
<feature type="transmembrane region" description="Helical" evidence="10">
    <location>
        <begin position="77"/>
        <end position="100"/>
    </location>
</feature>
<comment type="subcellular location">
    <subcellularLocation>
        <location evidence="10">Cell membrane</location>
        <topology evidence="10">Multi-pass membrane protein</topology>
    </subcellularLocation>
    <subcellularLocation>
        <location evidence="10">Bacterial flagellum basal body</location>
    </subcellularLocation>
</comment>
<dbReference type="Proteomes" id="UP000276443">
    <property type="component" value="Unassembled WGS sequence"/>
</dbReference>
<evidence type="ECO:0000256" key="1">
    <source>
        <dbReference type="ARBA" id="ARBA00002578"/>
    </source>
</evidence>
<evidence type="ECO:0000256" key="5">
    <source>
        <dbReference type="ARBA" id="ARBA00022692"/>
    </source>
</evidence>
<dbReference type="GO" id="GO:0006605">
    <property type="term" value="P:protein targeting"/>
    <property type="evidence" value="ECO:0007669"/>
    <property type="project" value="UniProtKB-UniRule"/>
</dbReference>
<keyword evidence="5 10" id="KW-0812">Transmembrane</keyword>
<evidence type="ECO:0000256" key="6">
    <source>
        <dbReference type="ARBA" id="ARBA00022989"/>
    </source>
</evidence>
<dbReference type="AlphaFoldDB" id="A0A3N5CFA0"/>
<dbReference type="OrthoDB" id="9807748at2"/>
<evidence type="ECO:0000313" key="11">
    <source>
        <dbReference type="EMBL" id="RPF55981.1"/>
    </source>
</evidence>
<keyword evidence="11" id="KW-0282">Flagellum</keyword>
<dbReference type="EMBL" id="RKRF01000007">
    <property type="protein sequence ID" value="RPF55981.1"/>
    <property type="molecule type" value="Genomic_DNA"/>
</dbReference>
<name>A0A3N5CFA0_9BACI</name>
<keyword evidence="7 10" id="KW-0472">Membrane</keyword>
<evidence type="ECO:0000256" key="10">
    <source>
        <dbReference type="RuleBase" id="RU362071"/>
    </source>
</evidence>
<dbReference type="GO" id="GO:0044780">
    <property type="term" value="P:bacterial-type flagellum assembly"/>
    <property type="evidence" value="ECO:0007669"/>
    <property type="project" value="UniProtKB-UniRule"/>
</dbReference>
<keyword evidence="8 10" id="KW-0975">Bacterial flagellum</keyword>
<dbReference type="InterPro" id="IPR002010">
    <property type="entry name" value="T3SS_IM_R"/>
</dbReference>
<protein>
    <recommendedName>
        <fullName evidence="3 9">Flagellar biosynthetic protein FliR</fullName>
    </recommendedName>
</protein>
<dbReference type="NCBIfam" id="TIGR01400">
    <property type="entry name" value="fliR"/>
    <property type="match status" value="1"/>
</dbReference>